<dbReference type="SMART" id="SM00298">
    <property type="entry name" value="CHROMO"/>
    <property type="match status" value="1"/>
</dbReference>
<dbReference type="Gene3D" id="2.40.50.40">
    <property type="match status" value="1"/>
</dbReference>
<keyword evidence="5" id="KW-0539">Nucleus</keyword>
<dbReference type="CTD" id="550551"/>
<evidence type="ECO:0000256" key="5">
    <source>
        <dbReference type="ARBA" id="ARBA00023242"/>
    </source>
</evidence>
<reference evidence="9" key="1">
    <citation type="submission" date="2025-08" db="UniProtKB">
        <authorList>
            <consortium name="RefSeq"/>
        </authorList>
    </citation>
    <scope>IDENTIFICATION</scope>
</reference>
<dbReference type="Proteomes" id="UP000504632">
    <property type="component" value="Chromosome 16"/>
</dbReference>
<evidence type="ECO:0000256" key="1">
    <source>
        <dbReference type="ARBA" id="ARBA00004123"/>
    </source>
</evidence>
<feature type="domain" description="Chromo" evidence="7">
    <location>
        <begin position="11"/>
        <end position="69"/>
    </location>
</feature>
<name>A0A6J2WZ67_CHACN</name>
<feature type="region of interest" description="Disordered" evidence="6">
    <location>
        <begin position="217"/>
        <end position="281"/>
    </location>
</feature>
<dbReference type="GO" id="GO:0000122">
    <property type="term" value="P:negative regulation of transcription by RNA polymerase II"/>
    <property type="evidence" value="ECO:0007669"/>
    <property type="project" value="TreeGrafter"/>
</dbReference>
<dbReference type="OrthoDB" id="1918685at2759"/>
<protein>
    <submittedName>
        <fullName evidence="9">Chromobox homolog 7a</fullName>
    </submittedName>
</protein>
<dbReference type="InterPro" id="IPR023780">
    <property type="entry name" value="Chromo_domain"/>
</dbReference>
<evidence type="ECO:0000313" key="9">
    <source>
        <dbReference type="RefSeq" id="XP_030649605.1"/>
    </source>
</evidence>
<dbReference type="GO" id="GO:0035102">
    <property type="term" value="C:PRC1 complex"/>
    <property type="evidence" value="ECO:0007669"/>
    <property type="project" value="InterPro"/>
</dbReference>
<dbReference type="PROSITE" id="PS00598">
    <property type="entry name" value="CHROMO_1"/>
    <property type="match status" value="1"/>
</dbReference>
<dbReference type="PANTHER" id="PTHR47277:SF1">
    <property type="entry name" value="CHROMOBOX PROTEIN HOMOLOG 7"/>
    <property type="match status" value="1"/>
</dbReference>
<dbReference type="InterPro" id="IPR043000">
    <property type="entry name" value="CBX7"/>
</dbReference>
<organism evidence="8 9">
    <name type="scientific">Chanos chanos</name>
    <name type="common">Milkfish</name>
    <name type="synonym">Mugil chanos</name>
    <dbReference type="NCBI Taxonomy" id="29144"/>
    <lineage>
        <taxon>Eukaryota</taxon>
        <taxon>Metazoa</taxon>
        <taxon>Chordata</taxon>
        <taxon>Craniata</taxon>
        <taxon>Vertebrata</taxon>
        <taxon>Euteleostomi</taxon>
        <taxon>Actinopterygii</taxon>
        <taxon>Neopterygii</taxon>
        <taxon>Teleostei</taxon>
        <taxon>Ostariophysi</taxon>
        <taxon>Gonorynchiformes</taxon>
        <taxon>Chanidae</taxon>
        <taxon>Chanos</taxon>
    </lineage>
</organism>
<evidence type="ECO:0000313" key="8">
    <source>
        <dbReference type="Proteomes" id="UP000504632"/>
    </source>
</evidence>
<evidence type="ECO:0000259" key="7">
    <source>
        <dbReference type="PROSITE" id="PS50013"/>
    </source>
</evidence>
<feature type="compositionally biased region" description="Basic and acidic residues" evidence="6">
    <location>
        <begin position="168"/>
        <end position="187"/>
    </location>
</feature>
<dbReference type="PRINTS" id="PR00504">
    <property type="entry name" value="CHROMODOMAIN"/>
</dbReference>
<dbReference type="SUPFAM" id="SSF54160">
    <property type="entry name" value="Chromo domain-like"/>
    <property type="match status" value="1"/>
</dbReference>
<evidence type="ECO:0000256" key="3">
    <source>
        <dbReference type="ARBA" id="ARBA00023015"/>
    </source>
</evidence>
<evidence type="ECO:0000256" key="2">
    <source>
        <dbReference type="ARBA" id="ARBA00022491"/>
    </source>
</evidence>
<dbReference type="Pfam" id="PF00385">
    <property type="entry name" value="Chromo"/>
    <property type="match status" value="1"/>
</dbReference>
<dbReference type="AlphaFoldDB" id="A0A6J2WZ67"/>
<dbReference type="PANTHER" id="PTHR47277">
    <property type="entry name" value="CHROMOBOX PROTEIN HOMOLOG 7"/>
    <property type="match status" value="1"/>
</dbReference>
<feature type="compositionally biased region" description="Basic and acidic residues" evidence="6">
    <location>
        <begin position="116"/>
        <end position="132"/>
    </location>
</feature>
<feature type="region of interest" description="Disordered" evidence="6">
    <location>
        <begin position="116"/>
        <end position="187"/>
    </location>
</feature>
<dbReference type="InParanoid" id="A0A6J2WZ67"/>
<dbReference type="InterPro" id="IPR000953">
    <property type="entry name" value="Chromo/chromo_shadow_dom"/>
</dbReference>
<dbReference type="InterPro" id="IPR033773">
    <property type="entry name" value="CBX7_C"/>
</dbReference>
<gene>
    <name evidence="9" type="primary">cbx7a</name>
</gene>
<dbReference type="RefSeq" id="XP_030649605.1">
    <property type="nucleotide sequence ID" value="XM_030793745.1"/>
</dbReference>
<dbReference type="GeneID" id="115829599"/>
<dbReference type="InterPro" id="IPR017984">
    <property type="entry name" value="Chromo_dom_subgr"/>
</dbReference>
<dbReference type="InterPro" id="IPR023779">
    <property type="entry name" value="Chromodomain_CS"/>
</dbReference>
<sequence length="393" mass="43652">MELSSLGDQVFAVESITKKRIRKGNVEYLLKWQGWPQKYSTWEPEDHILDPRLVLAYEEKEEKDRALAHRRKGLRPRRVLLRNIYTMELRSAHKIAEKPTPRLRLSLTRSVGAELDQCRRRSRSKEGGACRRQERRKSKQQTSKALHDSSLHRHIPQPAYEVAEENWAGEREVGREEESRKTLEDEGKMMETLQDLLSEMSEGYTSSAEQEVEILPDQPANSTPSQSHREEPTQDHSWGTGSEAVTDRFEGVVSTTDKSVGRASKQGAHDVAMTDNTTESAAGAEPVIGQSVKDRVQNRVSVIEAGPLTTNHLGSSMSCCGPVGGASAVAGGDVTQMCTGVSQRGQEVPKERSCDAVHSGKVIVTNVTVKSVTVTFREAMTAEGFFNSPELKV</sequence>
<proteinExistence type="predicted"/>
<dbReference type="Pfam" id="PF17218">
    <property type="entry name" value="CBX7_C"/>
    <property type="match status" value="1"/>
</dbReference>
<keyword evidence="4" id="KW-0804">Transcription</keyword>
<accession>A0A6J2WZ67</accession>
<dbReference type="PROSITE" id="PS50013">
    <property type="entry name" value="CHROMO_2"/>
    <property type="match status" value="1"/>
</dbReference>
<evidence type="ECO:0000256" key="6">
    <source>
        <dbReference type="SAM" id="MobiDB-lite"/>
    </source>
</evidence>
<dbReference type="CDD" id="cd18646">
    <property type="entry name" value="CD_Cbx7"/>
    <property type="match status" value="1"/>
</dbReference>
<keyword evidence="2" id="KW-0678">Repressor</keyword>
<evidence type="ECO:0000256" key="4">
    <source>
        <dbReference type="ARBA" id="ARBA00023163"/>
    </source>
</evidence>
<comment type="subcellular location">
    <subcellularLocation>
        <location evidence="1">Nucleus</location>
    </subcellularLocation>
</comment>
<dbReference type="FunFam" id="2.40.50.40:FF:000006">
    <property type="entry name" value="Chromobox protein homolog 7"/>
    <property type="match status" value="1"/>
</dbReference>
<keyword evidence="3" id="KW-0805">Transcription regulation</keyword>
<keyword evidence="8" id="KW-1185">Reference proteome</keyword>
<dbReference type="InterPro" id="IPR016197">
    <property type="entry name" value="Chromo-like_dom_sf"/>
</dbReference>